<evidence type="ECO:0000256" key="1">
    <source>
        <dbReference type="ARBA" id="ARBA00004141"/>
    </source>
</evidence>
<dbReference type="GO" id="GO:0016020">
    <property type="term" value="C:membrane"/>
    <property type="evidence" value="ECO:0007669"/>
    <property type="project" value="UniProtKB-SubCell"/>
</dbReference>
<feature type="transmembrane region" description="Helical" evidence="5">
    <location>
        <begin position="15"/>
        <end position="36"/>
    </location>
</feature>
<accession>A0A916NAK5</accession>
<dbReference type="Proteomes" id="UP000683507">
    <property type="component" value="Chromosome"/>
</dbReference>
<dbReference type="InterPro" id="IPR022764">
    <property type="entry name" value="Peptidase_S54_rhomboid_dom"/>
</dbReference>
<feature type="transmembrane region" description="Helical" evidence="5">
    <location>
        <begin position="190"/>
        <end position="210"/>
    </location>
</feature>
<dbReference type="EMBL" id="OU015584">
    <property type="protein sequence ID" value="CAG5079375.1"/>
    <property type="molecule type" value="Genomic_DNA"/>
</dbReference>
<dbReference type="Pfam" id="PF01694">
    <property type="entry name" value="Rhomboid"/>
    <property type="match status" value="1"/>
</dbReference>
<reference evidence="7" key="1">
    <citation type="submission" date="2021-04" db="EMBL/GenBank/DDBJ databases">
        <authorList>
            <person name="Rodrigo-Torres L."/>
            <person name="Arahal R. D."/>
            <person name="Lucena T."/>
        </authorList>
    </citation>
    <scope>NUCLEOTIDE SEQUENCE</scope>
    <source>
        <strain evidence="7">AS29M-1</strain>
    </source>
</reference>
<keyword evidence="2 5" id="KW-0812">Transmembrane</keyword>
<protein>
    <recommendedName>
        <fullName evidence="6">Peptidase S54 rhomboid domain-containing protein</fullName>
    </recommendedName>
</protein>
<evidence type="ECO:0000256" key="2">
    <source>
        <dbReference type="ARBA" id="ARBA00022692"/>
    </source>
</evidence>
<name>A0A916NAK5_9FLAO</name>
<keyword evidence="8" id="KW-1185">Reference proteome</keyword>
<feature type="transmembrane region" description="Helical" evidence="5">
    <location>
        <begin position="231"/>
        <end position="249"/>
    </location>
</feature>
<evidence type="ECO:0000313" key="7">
    <source>
        <dbReference type="EMBL" id="CAG5079375.1"/>
    </source>
</evidence>
<keyword evidence="3 5" id="KW-1133">Transmembrane helix</keyword>
<evidence type="ECO:0000256" key="4">
    <source>
        <dbReference type="ARBA" id="ARBA00023136"/>
    </source>
</evidence>
<evidence type="ECO:0000313" key="8">
    <source>
        <dbReference type="Proteomes" id="UP000683507"/>
    </source>
</evidence>
<dbReference type="InterPro" id="IPR035952">
    <property type="entry name" value="Rhomboid-like_sf"/>
</dbReference>
<feature type="transmembrane region" description="Helical" evidence="5">
    <location>
        <begin position="94"/>
        <end position="113"/>
    </location>
</feature>
<gene>
    <name evidence="7" type="ORF">CRYO30217_00928</name>
</gene>
<dbReference type="RefSeq" id="WP_258541148.1">
    <property type="nucleotide sequence ID" value="NZ_OU015584.1"/>
</dbReference>
<dbReference type="AlphaFoldDB" id="A0A916NAK5"/>
<evidence type="ECO:0000256" key="3">
    <source>
        <dbReference type="ARBA" id="ARBA00022989"/>
    </source>
</evidence>
<dbReference type="Gene3D" id="1.20.1540.10">
    <property type="entry name" value="Rhomboid-like"/>
    <property type="match status" value="1"/>
</dbReference>
<feature type="domain" description="Peptidase S54 rhomboid" evidence="6">
    <location>
        <begin position="67"/>
        <end position="207"/>
    </location>
</feature>
<comment type="subcellular location">
    <subcellularLocation>
        <location evidence="1">Membrane</location>
        <topology evidence="1">Multi-pass membrane protein</topology>
    </subcellularLocation>
</comment>
<feature type="transmembrane region" description="Helical" evidence="5">
    <location>
        <begin position="119"/>
        <end position="140"/>
    </location>
</feature>
<sequence>MFDQIRSDLRIKPRVSAVLVITALLMTVMLIIAPQLRLNYGVHDSLGVSFTTRMTVPFCHGYSTTTTIIHLLANVVLFYFVASFLEKVIGSFRFLVATLISYVAYILIHRLLLMIGHGLTPLIMTYSGMMFIVLFEGRYVKTNTVFDDYYKTLWGIQIALWLVAPVVFSIIPIYFDAQSDLVGKIVLGNTAHFVCGILGILLGFVFRNHIRKKLVQYTRKKYIKHDWMDDKAWYFSFGFMLFLILKIFLF</sequence>
<dbReference type="SUPFAM" id="SSF144091">
    <property type="entry name" value="Rhomboid-like"/>
    <property type="match status" value="1"/>
</dbReference>
<proteinExistence type="predicted"/>
<feature type="transmembrane region" description="Helical" evidence="5">
    <location>
        <begin position="152"/>
        <end position="175"/>
    </location>
</feature>
<keyword evidence="4 5" id="KW-0472">Membrane</keyword>
<evidence type="ECO:0000256" key="5">
    <source>
        <dbReference type="SAM" id="Phobius"/>
    </source>
</evidence>
<feature type="transmembrane region" description="Helical" evidence="5">
    <location>
        <begin position="62"/>
        <end position="82"/>
    </location>
</feature>
<dbReference type="GO" id="GO:0004252">
    <property type="term" value="F:serine-type endopeptidase activity"/>
    <property type="evidence" value="ECO:0007669"/>
    <property type="project" value="InterPro"/>
</dbReference>
<evidence type="ECO:0000259" key="6">
    <source>
        <dbReference type="Pfam" id="PF01694"/>
    </source>
</evidence>
<organism evidence="7 8">
    <name type="scientific">Parvicella tangerina</name>
    <dbReference type="NCBI Taxonomy" id="2829795"/>
    <lineage>
        <taxon>Bacteria</taxon>
        <taxon>Pseudomonadati</taxon>
        <taxon>Bacteroidota</taxon>
        <taxon>Flavobacteriia</taxon>
        <taxon>Flavobacteriales</taxon>
        <taxon>Parvicellaceae</taxon>
        <taxon>Parvicella</taxon>
    </lineage>
</organism>
<dbReference type="KEGG" id="ptan:CRYO30217_00928"/>